<keyword evidence="2" id="KW-0378">Hydrolase</keyword>
<dbReference type="SUPFAM" id="SSF52972">
    <property type="entry name" value="ITPase-like"/>
    <property type="match status" value="1"/>
</dbReference>
<accession>A0A3B1A9W4</accession>
<evidence type="ECO:0000313" key="3">
    <source>
        <dbReference type="EMBL" id="VAX00822.1"/>
    </source>
</evidence>
<dbReference type="InterPro" id="IPR029001">
    <property type="entry name" value="ITPase-like_fam"/>
</dbReference>
<dbReference type="EMBL" id="UOFV01000225">
    <property type="protein sequence ID" value="VAX00822.1"/>
    <property type="molecule type" value="Genomic_DNA"/>
</dbReference>
<comment type="cofactor">
    <cofactor evidence="1">
        <name>a divalent metal cation</name>
        <dbReference type="ChEBI" id="CHEBI:60240"/>
    </cofactor>
</comment>
<organism evidence="3">
    <name type="scientific">hydrothermal vent metagenome</name>
    <dbReference type="NCBI Taxonomy" id="652676"/>
    <lineage>
        <taxon>unclassified sequences</taxon>
        <taxon>metagenomes</taxon>
        <taxon>ecological metagenomes</taxon>
    </lineage>
</organism>
<dbReference type="HAMAP" id="MF_00528">
    <property type="entry name" value="Maf"/>
    <property type="match status" value="1"/>
</dbReference>
<dbReference type="CDD" id="cd00555">
    <property type="entry name" value="Maf"/>
    <property type="match status" value="1"/>
</dbReference>
<dbReference type="PIRSF" id="PIRSF006305">
    <property type="entry name" value="Maf"/>
    <property type="match status" value="1"/>
</dbReference>
<dbReference type="PANTHER" id="PTHR43213:SF5">
    <property type="entry name" value="BIFUNCTIONAL DTTP_UTP PYROPHOSPHATASE_METHYLTRANSFERASE PROTEIN-RELATED"/>
    <property type="match status" value="1"/>
</dbReference>
<gene>
    <name evidence="3" type="ORF">MNBD_GAMMA19-1594</name>
</gene>
<dbReference type="InterPro" id="IPR003697">
    <property type="entry name" value="Maf-like"/>
</dbReference>
<evidence type="ECO:0000256" key="1">
    <source>
        <dbReference type="ARBA" id="ARBA00001968"/>
    </source>
</evidence>
<dbReference type="Pfam" id="PF02545">
    <property type="entry name" value="Maf"/>
    <property type="match status" value="1"/>
</dbReference>
<name>A0A3B1A9W4_9ZZZZ</name>
<protein>
    <submittedName>
        <fullName evidence="3">Septum formation protein Maf</fullName>
    </submittedName>
</protein>
<dbReference type="NCBIfam" id="TIGR00172">
    <property type="entry name" value="maf"/>
    <property type="match status" value="1"/>
</dbReference>
<proteinExistence type="inferred from homology"/>
<dbReference type="AlphaFoldDB" id="A0A3B1A9W4"/>
<sequence length="206" mass="22749">MRLPDLYLASASPRRRELLAQIGLRVEVVSQSVKEHLLDNESPENYVRRLALEKAQAGLRVPDTHQQCPVLGADTAVVVDDYILGKPASEAAALAMLKQLSGRTHRVLSAVAVVGKDNLGQDRVEICISQSRVRFRHIDEQECLAYWHTGEPADKAGAYGIQGLGAAFIEHLEGSYSGVMGLPLFETSELLYRFGIKVLRKNDKDQ</sequence>
<dbReference type="Gene3D" id="3.90.950.10">
    <property type="match status" value="1"/>
</dbReference>
<reference evidence="3" key="1">
    <citation type="submission" date="2018-06" db="EMBL/GenBank/DDBJ databases">
        <authorList>
            <person name="Zhirakovskaya E."/>
        </authorList>
    </citation>
    <scope>NUCLEOTIDE SEQUENCE</scope>
</reference>
<evidence type="ECO:0000256" key="2">
    <source>
        <dbReference type="ARBA" id="ARBA00022801"/>
    </source>
</evidence>
<dbReference type="PANTHER" id="PTHR43213">
    <property type="entry name" value="BIFUNCTIONAL DTTP/UTP PYROPHOSPHATASE/METHYLTRANSFERASE PROTEIN-RELATED"/>
    <property type="match status" value="1"/>
</dbReference>
<dbReference type="GO" id="GO:0047429">
    <property type="term" value="F:nucleoside triphosphate diphosphatase activity"/>
    <property type="evidence" value="ECO:0007669"/>
    <property type="project" value="InterPro"/>
</dbReference>